<feature type="compositionally biased region" description="Polar residues" evidence="1">
    <location>
        <begin position="73"/>
        <end position="87"/>
    </location>
</feature>
<feature type="compositionally biased region" description="Basic and acidic residues" evidence="1">
    <location>
        <begin position="14"/>
        <end position="36"/>
    </location>
</feature>
<reference evidence="2 3" key="1">
    <citation type="journal article" date="2018" name="Front. Plant Sci.">
        <title>Red Clover (Trifolium pratense) and Zigzag Clover (T. medium) - A Picture of Genomic Similarities and Differences.</title>
        <authorList>
            <person name="Dluhosova J."/>
            <person name="Istvanek J."/>
            <person name="Nedelnik J."/>
            <person name="Repkova J."/>
        </authorList>
    </citation>
    <scope>NUCLEOTIDE SEQUENCE [LARGE SCALE GENOMIC DNA]</scope>
    <source>
        <strain evidence="3">cv. 10/8</strain>
        <tissue evidence="2">Leaf</tissue>
    </source>
</reference>
<proteinExistence type="predicted"/>
<evidence type="ECO:0000313" key="2">
    <source>
        <dbReference type="EMBL" id="MCI17779.1"/>
    </source>
</evidence>
<dbReference type="AlphaFoldDB" id="A0A392Q1R7"/>
<sequence length="141" mass="15820">MPHHHMVIPHYMGRSKEIDIDDKKDEHDKKEIERQDSFSSQSPLQDIPLLLPQEADGAVTSSEDDRNSSESSPLLSQNLNGENLVSDNQKKGLQDEAVAFNLEDQCIVDAVDDWWETPEGTNDATTLEYGQVGPRTSCHCQ</sequence>
<comment type="caution">
    <text evidence="2">The sequence shown here is derived from an EMBL/GenBank/DDBJ whole genome shotgun (WGS) entry which is preliminary data.</text>
</comment>
<evidence type="ECO:0000256" key="1">
    <source>
        <dbReference type="SAM" id="MobiDB-lite"/>
    </source>
</evidence>
<evidence type="ECO:0000313" key="3">
    <source>
        <dbReference type="Proteomes" id="UP000265520"/>
    </source>
</evidence>
<protein>
    <submittedName>
        <fullName evidence="2">Phospholipase D</fullName>
    </submittedName>
</protein>
<feature type="region of interest" description="Disordered" evidence="1">
    <location>
        <begin position="1"/>
        <end position="90"/>
    </location>
</feature>
<feature type="non-terminal residue" evidence="2">
    <location>
        <position position="141"/>
    </location>
</feature>
<accession>A0A392Q1R7</accession>
<name>A0A392Q1R7_9FABA</name>
<dbReference type="EMBL" id="LXQA010106992">
    <property type="protein sequence ID" value="MCI17779.1"/>
    <property type="molecule type" value="Genomic_DNA"/>
</dbReference>
<organism evidence="2 3">
    <name type="scientific">Trifolium medium</name>
    <dbReference type="NCBI Taxonomy" id="97028"/>
    <lineage>
        <taxon>Eukaryota</taxon>
        <taxon>Viridiplantae</taxon>
        <taxon>Streptophyta</taxon>
        <taxon>Embryophyta</taxon>
        <taxon>Tracheophyta</taxon>
        <taxon>Spermatophyta</taxon>
        <taxon>Magnoliopsida</taxon>
        <taxon>eudicotyledons</taxon>
        <taxon>Gunneridae</taxon>
        <taxon>Pentapetalae</taxon>
        <taxon>rosids</taxon>
        <taxon>fabids</taxon>
        <taxon>Fabales</taxon>
        <taxon>Fabaceae</taxon>
        <taxon>Papilionoideae</taxon>
        <taxon>50 kb inversion clade</taxon>
        <taxon>NPAAA clade</taxon>
        <taxon>Hologalegina</taxon>
        <taxon>IRL clade</taxon>
        <taxon>Trifolieae</taxon>
        <taxon>Trifolium</taxon>
    </lineage>
</organism>
<keyword evidence="3" id="KW-1185">Reference proteome</keyword>
<dbReference type="Proteomes" id="UP000265520">
    <property type="component" value="Unassembled WGS sequence"/>
</dbReference>